<dbReference type="OrthoDB" id="2382281at2759"/>
<dbReference type="Proteomes" id="UP000789396">
    <property type="component" value="Unassembled WGS sequence"/>
</dbReference>
<protein>
    <submittedName>
        <fullName evidence="1">2012_t:CDS:1</fullName>
    </submittedName>
    <submittedName>
        <fullName evidence="2">2013_t:CDS:1</fullName>
    </submittedName>
</protein>
<organism evidence="1 3">
    <name type="scientific">Racocetra fulgida</name>
    <dbReference type="NCBI Taxonomy" id="60492"/>
    <lineage>
        <taxon>Eukaryota</taxon>
        <taxon>Fungi</taxon>
        <taxon>Fungi incertae sedis</taxon>
        <taxon>Mucoromycota</taxon>
        <taxon>Glomeromycotina</taxon>
        <taxon>Glomeromycetes</taxon>
        <taxon>Diversisporales</taxon>
        <taxon>Gigasporaceae</taxon>
        <taxon>Racocetra</taxon>
    </lineage>
</organism>
<sequence length="74" mass="8533">NNDAALETIAGIWNWHEWSWPNNETEAGYIYARSLLKIGPWKKFTPEAIQKIVKKCVIKKPESTITTYSHLSKS</sequence>
<dbReference type="EMBL" id="CAJVPZ010013962">
    <property type="protein sequence ID" value="CAG8653388.1"/>
    <property type="molecule type" value="Genomic_DNA"/>
</dbReference>
<name>A0A9N9H2L3_9GLOM</name>
<gene>
    <name evidence="1" type="ORF">RFULGI_LOCUS8555</name>
    <name evidence="2" type="ORF">RFULGI_LOCUS8556</name>
</gene>
<evidence type="ECO:0000313" key="1">
    <source>
        <dbReference type="EMBL" id="CAG8653372.1"/>
    </source>
</evidence>
<evidence type="ECO:0000313" key="3">
    <source>
        <dbReference type="Proteomes" id="UP000789396"/>
    </source>
</evidence>
<reference evidence="1" key="1">
    <citation type="submission" date="2021-06" db="EMBL/GenBank/DDBJ databases">
        <authorList>
            <person name="Kallberg Y."/>
            <person name="Tangrot J."/>
            <person name="Rosling A."/>
        </authorList>
    </citation>
    <scope>NUCLEOTIDE SEQUENCE</scope>
    <source>
        <strain evidence="1">IN212</strain>
    </source>
</reference>
<comment type="caution">
    <text evidence="1">The sequence shown here is derived from an EMBL/GenBank/DDBJ whole genome shotgun (WGS) entry which is preliminary data.</text>
</comment>
<dbReference type="AlphaFoldDB" id="A0A9N9H2L3"/>
<evidence type="ECO:0000313" key="2">
    <source>
        <dbReference type="EMBL" id="CAG8653388.1"/>
    </source>
</evidence>
<accession>A0A9N9H2L3</accession>
<feature type="non-terminal residue" evidence="1">
    <location>
        <position position="1"/>
    </location>
</feature>
<proteinExistence type="predicted"/>
<dbReference type="EMBL" id="CAJVPZ010013962">
    <property type="protein sequence ID" value="CAG8653372.1"/>
    <property type="molecule type" value="Genomic_DNA"/>
</dbReference>
<keyword evidence="3" id="KW-1185">Reference proteome</keyword>